<proteinExistence type="predicted"/>
<gene>
    <name evidence="1" type="ORF">OMM_09928</name>
</gene>
<name>A0A1V1P2L3_9BACT</name>
<protein>
    <submittedName>
        <fullName evidence="1">Uncharacterized protein</fullName>
    </submittedName>
</protein>
<evidence type="ECO:0000313" key="2">
    <source>
        <dbReference type="Proteomes" id="UP000189670"/>
    </source>
</evidence>
<accession>A0A1V1P2L3</accession>
<dbReference type="PANTHER" id="PTHR34301">
    <property type="entry name" value="DNA-BINDING PROTEIN-RELATED"/>
    <property type="match status" value="1"/>
</dbReference>
<dbReference type="Gene3D" id="3.40.50.300">
    <property type="entry name" value="P-loop containing nucleotide triphosphate hydrolases"/>
    <property type="match status" value="1"/>
</dbReference>
<comment type="caution">
    <text evidence="1">The sequence shown here is derived from an EMBL/GenBank/DDBJ whole genome shotgun (WGS) entry which is preliminary data.</text>
</comment>
<dbReference type="Pfam" id="PF14516">
    <property type="entry name" value="AAA_35"/>
    <property type="match status" value="1"/>
</dbReference>
<dbReference type="Proteomes" id="UP000189670">
    <property type="component" value="Unassembled WGS sequence"/>
</dbReference>
<organism evidence="1 2">
    <name type="scientific">Candidatus Magnetoglobus multicellularis str. Araruama</name>
    <dbReference type="NCBI Taxonomy" id="890399"/>
    <lineage>
        <taxon>Bacteria</taxon>
        <taxon>Pseudomonadati</taxon>
        <taxon>Thermodesulfobacteriota</taxon>
        <taxon>Desulfobacteria</taxon>
        <taxon>Desulfobacterales</taxon>
        <taxon>Desulfobacteraceae</taxon>
        <taxon>Candidatus Magnetoglobus</taxon>
    </lineage>
</organism>
<evidence type="ECO:0000313" key="1">
    <source>
        <dbReference type="EMBL" id="ETR69044.1"/>
    </source>
</evidence>
<dbReference type="AlphaFoldDB" id="A0A1V1P2L3"/>
<dbReference type="PANTHER" id="PTHR34301:SF8">
    <property type="entry name" value="ATPASE DOMAIN-CONTAINING PROTEIN"/>
    <property type="match status" value="1"/>
</dbReference>
<dbReference type="InterPro" id="IPR027417">
    <property type="entry name" value="P-loop_NTPase"/>
</dbReference>
<dbReference type="EMBL" id="ATBP01000754">
    <property type="protein sequence ID" value="ETR69044.1"/>
    <property type="molecule type" value="Genomic_DNA"/>
</dbReference>
<dbReference type="SUPFAM" id="SSF52540">
    <property type="entry name" value="P-loop containing nucleoside triphosphate hydrolases"/>
    <property type="match status" value="1"/>
</dbReference>
<reference evidence="2" key="1">
    <citation type="submission" date="2012-11" db="EMBL/GenBank/DDBJ databases">
        <authorList>
            <person name="Lucero-Rivera Y.E."/>
            <person name="Tovar-Ramirez D."/>
        </authorList>
    </citation>
    <scope>NUCLEOTIDE SEQUENCE [LARGE SCALE GENOMIC DNA]</scope>
    <source>
        <strain evidence="2">Araruama</strain>
    </source>
</reference>
<sequence length="546" mass="63721">MSNIIVECKQKMEKTMRTFHSYGPVDHEEHFCVDRKEMIERCTSQLLGNKEKGGHFFTIWAPRQTGKTWLIRQCVKEIQKRYKDQFIIGDISMQAIAIEKNDDSTAIFFQRWQSVIFNEFNIDVGISDNWEHWIKCFEKNNGLFNKPVILIIDEFDKLPNRLIDQIVSMFREIYLSRNTYMLHGLALVGVRAVLGVDSPKGSPFNIQKSIHIPNLTFEETSEMFQQYQEESGQTIEQQVVEKLFEKTNGQPGLIGWFGELLTDKWKYNPGFDKTIDMNTWKYVYERACNAEYNNTVMNIIAKAKKEYLEHVLQLFSQSEIQFSLESRWCNYMYMHGIIKDRTIQRASGEYMTICCFASPFIQHKIYNAFVNEIQTDFSVPLLDFSDDLSDVFLKNKIDIPALVIRYTNYLSRLYEKGKNPWKDQPRRKSDFHLKEAVGHFHLYHWLQTVLGEQCAVIPEFPTGNGKVDIHIKCNNISGLIEVKSFKSAYDTKEAMKQAAHYAIQTSHKDITVAMFTPFLDKDVLKQISVEKVIDDVRVRVLAIGQN</sequence>